<dbReference type="InterPro" id="IPR001907">
    <property type="entry name" value="ClpP"/>
</dbReference>
<feature type="compositionally biased region" description="Basic and acidic residues" evidence="3">
    <location>
        <begin position="310"/>
        <end position="327"/>
    </location>
</feature>
<evidence type="ECO:0000256" key="2">
    <source>
        <dbReference type="RuleBase" id="RU003567"/>
    </source>
</evidence>
<dbReference type="GO" id="GO:0009532">
    <property type="term" value="C:plastid stroma"/>
    <property type="evidence" value="ECO:0007669"/>
    <property type="project" value="UniProtKB-ARBA"/>
</dbReference>
<evidence type="ECO:0000256" key="1">
    <source>
        <dbReference type="ARBA" id="ARBA00007039"/>
    </source>
</evidence>
<keyword evidence="6" id="KW-1185">Reference proteome</keyword>
<dbReference type="EMBL" id="CACSLK010026072">
    <property type="protein sequence ID" value="CAA0825517.1"/>
    <property type="molecule type" value="Genomic_DNA"/>
</dbReference>
<dbReference type="GO" id="GO:0006515">
    <property type="term" value="P:protein quality control for misfolded or incompletely synthesized proteins"/>
    <property type="evidence" value="ECO:0007669"/>
    <property type="project" value="TreeGrafter"/>
</dbReference>
<evidence type="ECO:0000256" key="4">
    <source>
        <dbReference type="SAM" id="Phobius"/>
    </source>
</evidence>
<evidence type="ECO:0000313" key="5">
    <source>
        <dbReference type="EMBL" id="CAA0825517.1"/>
    </source>
</evidence>
<dbReference type="Proteomes" id="UP001153555">
    <property type="component" value="Unassembled WGS sequence"/>
</dbReference>
<feature type="transmembrane region" description="Helical" evidence="4">
    <location>
        <begin position="116"/>
        <end position="137"/>
    </location>
</feature>
<feature type="transmembrane region" description="Helical" evidence="4">
    <location>
        <begin position="184"/>
        <end position="203"/>
    </location>
</feature>
<dbReference type="CDD" id="cd07017">
    <property type="entry name" value="S14_ClpP_2"/>
    <property type="match status" value="1"/>
</dbReference>
<reference evidence="5" key="1">
    <citation type="submission" date="2019-12" db="EMBL/GenBank/DDBJ databases">
        <authorList>
            <person name="Scholes J."/>
        </authorList>
    </citation>
    <scope>NUCLEOTIDE SEQUENCE</scope>
</reference>
<gene>
    <name evidence="5" type="ORF">SHERM_22292</name>
</gene>
<keyword evidence="5" id="KW-0645">Protease</keyword>
<dbReference type="PANTHER" id="PTHR10381">
    <property type="entry name" value="ATP-DEPENDENT CLP PROTEASE PROTEOLYTIC SUBUNIT"/>
    <property type="match status" value="1"/>
</dbReference>
<dbReference type="Pfam" id="PF00574">
    <property type="entry name" value="CLP_protease"/>
    <property type="match status" value="1"/>
</dbReference>
<keyword evidence="4" id="KW-1133">Transmembrane helix</keyword>
<keyword evidence="5" id="KW-0378">Hydrolase</keyword>
<accession>A0A9N7RCF6</accession>
<dbReference type="PRINTS" id="PR00127">
    <property type="entry name" value="CLPPROTEASEP"/>
</dbReference>
<name>A0A9N7RCF6_STRHE</name>
<keyword evidence="4" id="KW-0472">Membrane</keyword>
<dbReference type="GO" id="GO:0051117">
    <property type="term" value="F:ATPase binding"/>
    <property type="evidence" value="ECO:0007669"/>
    <property type="project" value="TreeGrafter"/>
</dbReference>
<comment type="similarity">
    <text evidence="1 2">Belongs to the peptidase S14 family.</text>
</comment>
<proteinExistence type="inferred from homology"/>
<dbReference type="PANTHER" id="PTHR10381:SF6">
    <property type="entry name" value="ATP-DEPENDENT CLP PROTEASE PROTEOLYTIC SUBUNIT-RELATED PROTEIN 3, CHLOROPLASTIC"/>
    <property type="match status" value="1"/>
</dbReference>
<dbReference type="GO" id="GO:0009368">
    <property type="term" value="C:endopeptidase Clp complex"/>
    <property type="evidence" value="ECO:0007669"/>
    <property type="project" value="TreeGrafter"/>
</dbReference>
<dbReference type="SUPFAM" id="SSF52096">
    <property type="entry name" value="ClpP/crotonase"/>
    <property type="match status" value="1"/>
</dbReference>
<dbReference type="AlphaFoldDB" id="A0A9N7RCF6"/>
<comment type="caution">
    <text evidence="5">The sequence shown here is derived from an EMBL/GenBank/DDBJ whole genome shotgun (WGS) entry which is preliminary data.</text>
</comment>
<dbReference type="Gene3D" id="3.90.226.10">
    <property type="entry name" value="2-enoyl-CoA Hydratase, Chain A, domain 1"/>
    <property type="match status" value="1"/>
</dbReference>
<organism evidence="5 6">
    <name type="scientific">Striga hermonthica</name>
    <name type="common">Purple witchweed</name>
    <name type="synonym">Buchnera hermonthica</name>
    <dbReference type="NCBI Taxonomy" id="68872"/>
    <lineage>
        <taxon>Eukaryota</taxon>
        <taxon>Viridiplantae</taxon>
        <taxon>Streptophyta</taxon>
        <taxon>Embryophyta</taxon>
        <taxon>Tracheophyta</taxon>
        <taxon>Spermatophyta</taxon>
        <taxon>Magnoliopsida</taxon>
        <taxon>eudicotyledons</taxon>
        <taxon>Gunneridae</taxon>
        <taxon>Pentapetalae</taxon>
        <taxon>asterids</taxon>
        <taxon>lamiids</taxon>
        <taxon>Lamiales</taxon>
        <taxon>Orobanchaceae</taxon>
        <taxon>Buchnereae</taxon>
        <taxon>Striga</taxon>
    </lineage>
</organism>
<dbReference type="GO" id="GO:0004252">
    <property type="term" value="F:serine-type endopeptidase activity"/>
    <property type="evidence" value="ECO:0007669"/>
    <property type="project" value="InterPro"/>
</dbReference>
<feature type="region of interest" description="Disordered" evidence="3">
    <location>
        <begin position="300"/>
        <end position="327"/>
    </location>
</feature>
<dbReference type="OrthoDB" id="2017408at2759"/>
<evidence type="ECO:0000313" key="6">
    <source>
        <dbReference type="Proteomes" id="UP001153555"/>
    </source>
</evidence>
<sequence>MAHCLRMATVPSVSCFSSSSLSSPKRRSFRVINCSKLPHVNPSDLSPSMLDSGDMPLNRHKNSDYRTFSDEFCRPRAMTAYYDYEETSYSDSYSEQDSEQDNPPPDLESIILADRVIFLGMPLVSAVTELIVAQFMYLQDDDPDKSIQLHINSSGTTRADGEVVAREHEGFAIYDTMMQMTCEIHTFNLALAMGHACLFLAAGTKGKRFSLLKTRAIIQQPRALPSGLGPSSDVLVHAKEVAINKDNFIRLFAWHTGNSEETVANTIAKGTLHMNPDKAIEFGVIDQIYYGAAKKKERENIRARARARARAREERKMKKNKQREEKN</sequence>
<protein>
    <recommendedName>
        <fullName evidence="2">ATP-dependent Clp protease proteolytic subunit</fullName>
    </recommendedName>
</protein>
<dbReference type="InterPro" id="IPR029045">
    <property type="entry name" value="ClpP/crotonase-like_dom_sf"/>
</dbReference>
<evidence type="ECO:0000256" key="3">
    <source>
        <dbReference type="SAM" id="MobiDB-lite"/>
    </source>
</evidence>
<dbReference type="GO" id="GO:0004176">
    <property type="term" value="F:ATP-dependent peptidase activity"/>
    <property type="evidence" value="ECO:0007669"/>
    <property type="project" value="InterPro"/>
</dbReference>
<dbReference type="InterPro" id="IPR023562">
    <property type="entry name" value="ClpP/TepA"/>
</dbReference>
<keyword evidence="4" id="KW-0812">Transmembrane</keyword>